<gene>
    <name evidence="2" type="ORF">EHLA_1332</name>
</gene>
<dbReference type="Proteomes" id="UP000217549">
    <property type="component" value="Chromosome I"/>
</dbReference>
<dbReference type="AlphaFoldDB" id="A0A285PR16"/>
<dbReference type="KEGG" id="ehl:EHLA_1332"/>
<evidence type="ECO:0000259" key="1">
    <source>
        <dbReference type="Pfam" id="PF18813"/>
    </source>
</evidence>
<dbReference type="RefSeq" id="WP_096239904.1">
    <property type="nucleotide sequence ID" value="NZ_LT907978.1"/>
</dbReference>
<feature type="domain" description="Phage-Barnase-EndoU-ColicinE5/D-RelE like nuclease 4" evidence="1">
    <location>
        <begin position="4"/>
        <end position="186"/>
    </location>
</feature>
<keyword evidence="3" id="KW-1185">Reference proteome</keyword>
<dbReference type="EMBL" id="LT907978">
    <property type="protein sequence ID" value="SOB72051.1"/>
    <property type="molecule type" value="Genomic_DNA"/>
</dbReference>
<proteinExistence type="predicted"/>
<accession>A0A285PR16</accession>
<reference evidence="3" key="1">
    <citation type="submission" date="2017-09" db="EMBL/GenBank/DDBJ databases">
        <authorList>
            <person name="Shetty A S."/>
        </authorList>
    </citation>
    <scope>NUCLEOTIDE SEQUENCE [LARGE SCALE GENOMIC DNA]</scope>
</reference>
<name>A0A285PR16_9FIRM</name>
<evidence type="ECO:0000313" key="3">
    <source>
        <dbReference type="Proteomes" id="UP000217549"/>
    </source>
</evidence>
<dbReference type="InterPro" id="IPR041420">
    <property type="entry name" value="PBECR4"/>
</dbReference>
<evidence type="ECO:0000313" key="2">
    <source>
        <dbReference type="EMBL" id="SOB72051.1"/>
    </source>
</evidence>
<dbReference type="Pfam" id="PF18813">
    <property type="entry name" value="PBECR4"/>
    <property type="match status" value="1"/>
</dbReference>
<organism evidence="2 3">
    <name type="scientific">Anaerobutyricum hallii</name>
    <dbReference type="NCBI Taxonomy" id="39488"/>
    <lineage>
        <taxon>Bacteria</taxon>
        <taxon>Bacillati</taxon>
        <taxon>Bacillota</taxon>
        <taxon>Clostridia</taxon>
        <taxon>Lachnospirales</taxon>
        <taxon>Lachnospiraceae</taxon>
        <taxon>Anaerobutyricum</taxon>
    </lineage>
</organism>
<protein>
    <recommendedName>
        <fullName evidence="1">Phage-Barnase-EndoU-ColicinE5/D-RelE like nuclease 4 domain-containing protein</fullName>
    </recommendedName>
</protein>
<sequence length="193" mass="23032">MRTVVDCVSSFIPLLSTEYEIVLGRKNVAVKLIITFDKKDCFHLMGLQYLTDRPELRRDRGKIFDEIQNGIIKRENIESSDFYHKIQDRVHFLPLLEKMLDSNDTVFKYNKKANVYSMIKADYLMKNHMEGKNLFLFLSNARDDSYFCRSFFPEEKMDYTKNQASWTLLYKKKRNLIDGSEHILYDRLKKDVK</sequence>